<dbReference type="AlphaFoldDB" id="A0A329UTC4"/>
<keyword evidence="1" id="KW-1133">Transmembrane helix</keyword>
<dbReference type="EMBL" id="PRLF01000023">
    <property type="protein sequence ID" value="RAW63835.1"/>
    <property type="molecule type" value="Genomic_DNA"/>
</dbReference>
<proteinExistence type="predicted"/>
<evidence type="ECO:0000313" key="3">
    <source>
        <dbReference type="Proteomes" id="UP000250550"/>
    </source>
</evidence>
<protein>
    <submittedName>
        <fullName evidence="2">Uncharacterized protein</fullName>
    </submittedName>
</protein>
<evidence type="ECO:0000313" key="2">
    <source>
        <dbReference type="EMBL" id="RAW63835.1"/>
    </source>
</evidence>
<keyword evidence="1" id="KW-0472">Membrane</keyword>
<name>A0A329UTC4_9FIRM</name>
<accession>A0A329UTC4</accession>
<dbReference type="RefSeq" id="WP_112121956.1">
    <property type="nucleotide sequence ID" value="NZ_PRLF01000023.1"/>
</dbReference>
<comment type="caution">
    <text evidence="2">The sequence shown here is derived from an EMBL/GenBank/DDBJ whole genome shotgun (WGS) entry which is preliminary data.</text>
</comment>
<evidence type="ECO:0000256" key="1">
    <source>
        <dbReference type="SAM" id="Phobius"/>
    </source>
</evidence>
<gene>
    <name evidence="2" type="ORF">C4N21_12500</name>
</gene>
<keyword evidence="1" id="KW-0812">Transmembrane</keyword>
<dbReference type="Proteomes" id="UP000250550">
    <property type="component" value="Unassembled WGS sequence"/>
</dbReference>
<organism evidence="2 3">
    <name type="scientific">Faecalibacterium prausnitzii</name>
    <dbReference type="NCBI Taxonomy" id="853"/>
    <lineage>
        <taxon>Bacteria</taxon>
        <taxon>Bacillati</taxon>
        <taxon>Bacillota</taxon>
        <taxon>Clostridia</taxon>
        <taxon>Eubacteriales</taxon>
        <taxon>Oscillospiraceae</taxon>
        <taxon>Faecalibacterium</taxon>
    </lineage>
</organism>
<reference evidence="2 3" key="1">
    <citation type="submission" date="2018-02" db="EMBL/GenBank/DDBJ databases">
        <title>Complete genome sequencing of Faecalibacterium prausnitzii strains isolated from the human gut.</title>
        <authorList>
            <person name="Fitzgerald B.C."/>
            <person name="Shkoporov A.N."/>
            <person name="Ross P.R."/>
            <person name="Hill C."/>
        </authorList>
    </citation>
    <scope>NUCLEOTIDE SEQUENCE [LARGE SCALE GENOMIC DNA]</scope>
    <source>
        <strain evidence="2 3">APC924/119</strain>
    </source>
</reference>
<feature type="transmembrane region" description="Helical" evidence="1">
    <location>
        <begin position="20"/>
        <end position="41"/>
    </location>
</feature>
<sequence>MIELLSCRYNMDTAIQLFNVAAPSLDCISPIYYLYIALIFISLQFRNKTKVAGITMIPHHFSQVNFYF</sequence>